<dbReference type="CDD" id="cd01949">
    <property type="entry name" value="GGDEF"/>
    <property type="match status" value="1"/>
</dbReference>
<dbReference type="NCBIfam" id="TIGR00254">
    <property type="entry name" value="GGDEF"/>
    <property type="match status" value="1"/>
</dbReference>
<dbReference type="InterPro" id="IPR035919">
    <property type="entry name" value="EAL_sf"/>
</dbReference>
<evidence type="ECO:0008006" key="6">
    <source>
        <dbReference type="Google" id="ProtNLM"/>
    </source>
</evidence>
<keyword evidence="1" id="KW-0175">Coiled coil</keyword>
<dbReference type="EMBL" id="AP027079">
    <property type="protein sequence ID" value="BDU70753.1"/>
    <property type="molecule type" value="Genomic_DNA"/>
</dbReference>
<keyword evidence="5" id="KW-1185">Reference proteome</keyword>
<dbReference type="SMART" id="SM00267">
    <property type="entry name" value="GGDEF"/>
    <property type="match status" value="1"/>
</dbReference>
<dbReference type="SUPFAM" id="SSF141868">
    <property type="entry name" value="EAL domain-like"/>
    <property type="match status" value="1"/>
</dbReference>
<evidence type="ECO:0000256" key="1">
    <source>
        <dbReference type="SAM" id="Coils"/>
    </source>
</evidence>
<name>A0ABM8DUM1_9BACT</name>
<dbReference type="PANTHER" id="PTHR44757">
    <property type="entry name" value="DIGUANYLATE CYCLASE DGCP"/>
    <property type="match status" value="1"/>
</dbReference>
<evidence type="ECO:0000259" key="2">
    <source>
        <dbReference type="PROSITE" id="PS50883"/>
    </source>
</evidence>
<dbReference type="CDD" id="cd01948">
    <property type="entry name" value="EAL"/>
    <property type="match status" value="1"/>
</dbReference>
<dbReference type="InterPro" id="IPR000160">
    <property type="entry name" value="GGDEF_dom"/>
</dbReference>
<dbReference type="Proteomes" id="UP001242010">
    <property type="component" value="Chromosome"/>
</dbReference>
<dbReference type="PANTHER" id="PTHR44757:SF2">
    <property type="entry name" value="BIOFILM ARCHITECTURE MAINTENANCE PROTEIN MBAA"/>
    <property type="match status" value="1"/>
</dbReference>
<dbReference type="Gene3D" id="3.30.70.270">
    <property type="match status" value="1"/>
</dbReference>
<evidence type="ECO:0000259" key="3">
    <source>
        <dbReference type="PROSITE" id="PS50887"/>
    </source>
</evidence>
<evidence type="ECO:0000313" key="4">
    <source>
        <dbReference type="EMBL" id="BDU70753.1"/>
    </source>
</evidence>
<feature type="domain" description="GGDEF" evidence="3">
    <location>
        <begin position="75"/>
        <end position="208"/>
    </location>
</feature>
<accession>A0ABM8DUM1</accession>
<dbReference type="Gene3D" id="3.20.20.450">
    <property type="entry name" value="EAL domain"/>
    <property type="match status" value="1"/>
</dbReference>
<dbReference type="SUPFAM" id="SSF55073">
    <property type="entry name" value="Nucleotide cyclase"/>
    <property type="match status" value="1"/>
</dbReference>
<dbReference type="InterPro" id="IPR001633">
    <property type="entry name" value="EAL_dom"/>
</dbReference>
<dbReference type="PROSITE" id="PS50883">
    <property type="entry name" value="EAL"/>
    <property type="match status" value="1"/>
</dbReference>
<dbReference type="PROSITE" id="PS50887">
    <property type="entry name" value="GGDEF"/>
    <property type="match status" value="1"/>
</dbReference>
<dbReference type="InterPro" id="IPR043128">
    <property type="entry name" value="Rev_trsase/Diguanyl_cyclase"/>
</dbReference>
<feature type="coiled-coil region" evidence="1">
    <location>
        <begin position="20"/>
        <end position="47"/>
    </location>
</feature>
<reference evidence="5" key="1">
    <citation type="journal article" date="2023" name="Int. J. Syst. Evol. Microbiol.">
        <title>Mesoterricola silvestris gen. nov., sp. nov., Mesoterricola sediminis sp. nov., Geothrix oryzae sp. nov., Geothrix edaphica sp. nov., Geothrix rubra sp. nov., and Geothrix limicola sp. nov., six novel members of Acidobacteriota isolated from soils.</title>
        <authorList>
            <person name="Itoh H."/>
            <person name="Sugisawa Y."/>
            <person name="Mise K."/>
            <person name="Xu Z."/>
            <person name="Kuniyasu M."/>
            <person name="Ushijima N."/>
            <person name="Kawano K."/>
            <person name="Kobayashi E."/>
            <person name="Shiratori Y."/>
            <person name="Masuda Y."/>
            <person name="Senoo K."/>
        </authorList>
    </citation>
    <scope>NUCLEOTIDE SEQUENCE [LARGE SCALE GENOMIC DNA]</scope>
    <source>
        <strain evidence="5">Red222</strain>
    </source>
</reference>
<dbReference type="InterPro" id="IPR029787">
    <property type="entry name" value="Nucleotide_cyclase"/>
</dbReference>
<evidence type="ECO:0000313" key="5">
    <source>
        <dbReference type="Proteomes" id="UP001242010"/>
    </source>
</evidence>
<dbReference type="RefSeq" id="WP_286354453.1">
    <property type="nucleotide sequence ID" value="NZ_AP027079.1"/>
</dbReference>
<dbReference type="Pfam" id="PF00990">
    <property type="entry name" value="GGDEF"/>
    <property type="match status" value="1"/>
</dbReference>
<protein>
    <recommendedName>
        <fullName evidence="6">EAL domain-containing protein</fullName>
    </recommendedName>
</protein>
<dbReference type="InterPro" id="IPR052155">
    <property type="entry name" value="Biofilm_reg_signaling"/>
</dbReference>
<dbReference type="SMART" id="SM00052">
    <property type="entry name" value="EAL"/>
    <property type="match status" value="1"/>
</dbReference>
<proteinExistence type="predicted"/>
<dbReference type="Pfam" id="PF00563">
    <property type="entry name" value="EAL"/>
    <property type="match status" value="1"/>
</dbReference>
<sequence>MPNEHPKGLDLKGFLLRIDRLDAISRLQQAESRIKALESRVEELSLMESATGLPNHRHFADRLSQALRLAQRHGHIISVLLVDLDRFKRVNDLLGHQGGDEVLKQVAQRLQEPLRQGDTIACVGGGRFMVLLQEIKDIMAAARVGQKLLEALQAPFRAGARELDLTASIGVCVYPQDGLDAQALEAHAESAMYRAKERGGNRIECFTTTLNEVSLERQELESCLREALQNDELQMYYQPQFFMDGRLAGAEALLRWNHPLLGTVPPMKFIPLAEESRLILPIGEWALREACGQMAKWQAISPTPLLLAVNVSVLQFANGDWDACVAKALADTGLDPKCLELELTESMVMRQDHEDLVPLHRLREIGTRIAIDDFGTGYSSLSYLQRLPITTLKLDQSFTAALQSEDPQTSSENIVRAVIQLAHSLHLTVVAEGVETEGQRDMLELLGCDCLQGFLLGRPLPADAFEALLEFMSTKQFLKKGGRAPEEVRVVRTSPTGRNRGSR</sequence>
<feature type="domain" description="EAL" evidence="2">
    <location>
        <begin position="217"/>
        <end position="473"/>
    </location>
</feature>
<organism evidence="4 5">
    <name type="scientific">Geothrix oryzae</name>
    <dbReference type="NCBI Taxonomy" id="2927975"/>
    <lineage>
        <taxon>Bacteria</taxon>
        <taxon>Pseudomonadati</taxon>
        <taxon>Acidobacteriota</taxon>
        <taxon>Holophagae</taxon>
        <taxon>Holophagales</taxon>
        <taxon>Holophagaceae</taxon>
        <taxon>Geothrix</taxon>
    </lineage>
</organism>
<gene>
    <name evidence="4" type="ORF">GETHOR_28540</name>
</gene>